<dbReference type="Proteomes" id="UP000233469">
    <property type="component" value="Unassembled WGS sequence"/>
</dbReference>
<evidence type="ECO:0000313" key="2">
    <source>
        <dbReference type="Proteomes" id="UP000233469"/>
    </source>
</evidence>
<evidence type="ECO:0000313" key="1">
    <source>
        <dbReference type="EMBL" id="PKK55965.1"/>
    </source>
</evidence>
<accession>A0A2N1M2W6</accession>
<reference evidence="1 2" key="1">
    <citation type="submission" date="2016-04" db="EMBL/GenBank/DDBJ databases">
        <title>Genome analyses suggest a sexual origin of heterokaryosis in a supposedly ancient asexual fungus.</title>
        <authorList>
            <person name="Ropars J."/>
            <person name="Sedzielewska K."/>
            <person name="Noel J."/>
            <person name="Charron P."/>
            <person name="Farinelli L."/>
            <person name="Marton T."/>
            <person name="Kruger M."/>
            <person name="Pelin A."/>
            <person name="Brachmann A."/>
            <person name="Corradi N."/>
        </authorList>
    </citation>
    <scope>NUCLEOTIDE SEQUENCE [LARGE SCALE GENOMIC DNA]</scope>
    <source>
        <strain evidence="1 2">C2</strain>
    </source>
</reference>
<protein>
    <submittedName>
        <fullName evidence="1">Uncharacterized protein</fullName>
    </submittedName>
</protein>
<organism evidence="1 2">
    <name type="scientific">Rhizophagus irregularis</name>
    <dbReference type="NCBI Taxonomy" id="588596"/>
    <lineage>
        <taxon>Eukaryota</taxon>
        <taxon>Fungi</taxon>
        <taxon>Fungi incertae sedis</taxon>
        <taxon>Mucoromycota</taxon>
        <taxon>Glomeromycotina</taxon>
        <taxon>Glomeromycetes</taxon>
        <taxon>Glomerales</taxon>
        <taxon>Glomeraceae</taxon>
        <taxon>Rhizophagus</taxon>
    </lineage>
</organism>
<comment type="caution">
    <text evidence="1">The sequence shown here is derived from an EMBL/GenBank/DDBJ whole genome shotgun (WGS) entry which is preliminary data.</text>
</comment>
<gene>
    <name evidence="1" type="ORF">RhiirC2_801065</name>
</gene>
<proteinExistence type="predicted"/>
<dbReference type="AlphaFoldDB" id="A0A2N1M2W6"/>
<name>A0A2N1M2W6_9GLOM</name>
<sequence length="84" mass="9967">MKWREQNSMKPEKIDDGLIKEEYEKSEKVTEKIGLGDNWLLLILSNRESTYTKDLPPPNCAIVDRDNFNDFYGKYIRHVLNFSQ</sequence>
<feature type="non-terminal residue" evidence="1">
    <location>
        <position position="84"/>
    </location>
</feature>
<reference evidence="1 2" key="2">
    <citation type="submission" date="2017-10" db="EMBL/GenBank/DDBJ databases">
        <title>Extensive intraspecific genome diversity in a model arbuscular mycorrhizal fungus.</title>
        <authorList>
            <person name="Chen E.C.H."/>
            <person name="Morin E."/>
            <person name="Baudet D."/>
            <person name="Noel J."/>
            <person name="Ndikumana S."/>
            <person name="Charron P."/>
            <person name="St-Onge C."/>
            <person name="Giorgi J."/>
            <person name="Grigoriev I.V."/>
            <person name="Roux C."/>
            <person name="Martin F.M."/>
            <person name="Corradi N."/>
        </authorList>
    </citation>
    <scope>NUCLEOTIDE SEQUENCE [LARGE SCALE GENOMIC DNA]</scope>
    <source>
        <strain evidence="1 2">C2</strain>
    </source>
</reference>
<dbReference type="EMBL" id="LLXL01006452">
    <property type="protein sequence ID" value="PKK55965.1"/>
    <property type="molecule type" value="Genomic_DNA"/>
</dbReference>
<dbReference type="VEuPathDB" id="FungiDB:FUN_010941"/>